<dbReference type="Proteomes" id="UP001205105">
    <property type="component" value="Unassembled WGS sequence"/>
</dbReference>
<dbReference type="InterPro" id="IPR036047">
    <property type="entry name" value="F-box-like_dom_sf"/>
</dbReference>
<evidence type="ECO:0000313" key="4">
    <source>
        <dbReference type="Proteomes" id="UP001205105"/>
    </source>
</evidence>
<evidence type="ECO:0000256" key="1">
    <source>
        <dbReference type="ARBA" id="ARBA00004430"/>
    </source>
</evidence>
<dbReference type="SUPFAM" id="SSF52047">
    <property type="entry name" value="RNI-like"/>
    <property type="match status" value="1"/>
</dbReference>
<dbReference type="EMBL" id="JADXDR010000182">
    <property type="protein sequence ID" value="KAI7836575.1"/>
    <property type="molecule type" value="Genomic_DNA"/>
</dbReference>
<dbReference type="GO" id="GO:0005930">
    <property type="term" value="C:axoneme"/>
    <property type="evidence" value="ECO:0007669"/>
    <property type="project" value="UniProtKB-SubCell"/>
</dbReference>
<evidence type="ECO:0000259" key="2">
    <source>
        <dbReference type="PROSITE" id="PS50181"/>
    </source>
</evidence>
<dbReference type="PROSITE" id="PS50181">
    <property type="entry name" value="FBOX"/>
    <property type="match status" value="1"/>
</dbReference>
<gene>
    <name evidence="3" type="ORF">COHA_009592</name>
</gene>
<dbReference type="SUPFAM" id="SSF81383">
    <property type="entry name" value="F-box domain"/>
    <property type="match status" value="1"/>
</dbReference>
<dbReference type="Gene3D" id="1.20.1280.50">
    <property type="match status" value="1"/>
</dbReference>
<keyword evidence="4" id="KW-1185">Reference proteome</keyword>
<sequence>MAPSTASLGSLPDAALSRVLQRLDVKERVATCALVCRRWQQLCFGPELLADFHVWLASSTAGGEPLLTRLRALAAWLLVVGGAHVRSLGITVELNGLESDSSSRAEAQALLGTCCSACPGVTELSLQANVPLLETSWIAGLRSLQQLHLGTSRDLQLMFTLKGLTCLRSLHLGGASVEWHHSVRLPTTLTALHLRDAGSCRLPAAQIAALPGLERLLLSAPRAPCAEEFHHLSALTSLTCLHMLGYAFVPESISRLTWLRELRFESCFTDASNAEASSDVLQAALPRMQQLTCLVLDNPALDQDVLTAAAGIQTLQRLNASAQWVVLPPGHWQTTVRSLALSHQALLASITELAAATWLEHLCILSVPDCDEGAEQRPAWEAVWQWALAAPALQSLTFDVCDTRPVPGGLMAGALRLQRRRPSLAVECSADIDRGRLPYHLCFDHEGSQQTSASQ</sequence>
<reference evidence="3" key="1">
    <citation type="submission" date="2020-11" db="EMBL/GenBank/DDBJ databases">
        <title>Chlorella ohadii genome sequencing and assembly.</title>
        <authorList>
            <person name="Murik O."/>
            <person name="Treves H."/>
            <person name="Kedem I."/>
            <person name="Shotland Y."/>
            <person name="Kaplan A."/>
        </authorList>
    </citation>
    <scope>NUCLEOTIDE SEQUENCE</scope>
    <source>
        <strain evidence="3">1</strain>
    </source>
</reference>
<dbReference type="Gene3D" id="3.80.10.10">
    <property type="entry name" value="Ribonuclease Inhibitor"/>
    <property type="match status" value="1"/>
</dbReference>
<name>A0AAD5DEI4_9CHLO</name>
<comment type="subcellular location">
    <subcellularLocation>
        <location evidence="1">Cytoplasm</location>
        <location evidence="1">Cytoskeleton</location>
        <location evidence="1">Cilium axoneme</location>
    </subcellularLocation>
</comment>
<dbReference type="InterPro" id="IPR001810">
    <property type="entry name" value="F-box_dom"/>
</dbReference>
<dbReference type="AlphaFoldDB" id="A0AAD5DEI4"/>
<evidence type="ECO:0000313" key="3">
    <source>
        <dbReference type="EMBL" id="KAI7836575.1"/>
    </source>
</evidence>
<comment type="caution">
    <text evidence="3">The sequence shown here is derived from an EMBL/GenBank/DDBJ whole genome shotgun (WGS) entry which is preliminary data.</text>
</comment>
<feature type="domain" description="F-box" evidence="2">
    <location>
        <begin position="5"/>
        <end position="42"/>
    </location>
</feature>
<dbReference type="InterPro" id="IPR032675">
    <property type="entry name" value="LRR_dom_sf"/>
</dbReference>
<accession>A0AAD5DEI4</accession>
<proteinExistence type="predicted"/>
<organism evidence="3 4">
    <name type="scientific">Chlorella ohadii</name>
    <dbReference type="NCBI Taxonomy" id="2649997"/>
    <lineage>
        <taxon>Eukaryota</taxon>
        <taxon>Viridiplantae</taxon>
        <taxon>Chlorophyta</taxon>
        <taxon>core chlorophytes</taxon>
        <taxon>Trebouxiophyceae</taxon>
        <taxon>Chlorellales</taxon>
        <taxon>Chlorellaceae</taxon>
        <taxon>Chlorella clade</taxon>
        <taxon>Chlorella</taxon>
    </lineage>
</organism>
<dbReference type="Pfam" id="PF12937">
    <property type="entry name" value="F-box-like"/>
    <property type="match status" value="1"/>
</dbReference>
<protein>
    <recommendedName>
        <fullName evidence="2">F-box domain-containing protein</fullName>
    </recommendedName>
</protein>